<comment type="function">
    <text evidence="8">Molecular chaperone; assists the folding of proteins upon ATP hydrolysis. Known to play a role, in vitro, in the folding of actin and tubulin.</text>
</comment>
<dbReference type="FunFam" id="1.10.560.10:FF:000017">
    <property type="entry name" value="T-complex protein 1 subunit eta"/>
    <property type="match status" value="1"/>
</dbReference>
<evidence type="ECO:0000313" key="11">
    <source>
        <dbReference type="EMBL" id="KAF4662674.1"/>
    </source>
</evidence>
<dbReference type="FunFam" id="3.50.7.10:FF:000002">
    <property type="entry name" value="T-complex protein 1 subunit beta"/>
    <property type="match status" value="1"/>
</dbReference>
<dbReference type="InterPro" id="IPR002423">
    <property type="entry name" value="Cpn60/GroEL/TCP-1"/>
</dbReference>
<dbReference type="Gene3D" id="3.50.7.10">
    <property type="entry name" value="GroEL"/>
    <property type="match status" value="1"/>
</dbReference>
<keyword evidence="4" id="KW-0963">Cytoplasm</keyword>
<comment type="subunit">
    <text evidence="3">Heterooligomeric complex of about 850 to 900 kDa that forms two stacked rings, 12 to 16 nm in diameter.</text>
</comment>
<dbReference type="GO" id="GO:0005524">
    <property type="term" value="F:ATP binding"/>
    <property type="evidence" value="ECO:0007669"/>
    <property type="project" value="UniProtKB-KW"/>
</dbReference>
<evidence type="ECO:0000256" key="7">
    <source>
        <dbReference type="ARBA" id="ARBA00023186"/>
    </source>
</evidence>
<dbReference type="AlphaFoldDB" id="A0A7J6M9Q6"/>
<comment type="similarity">
    <text evidence="2 10">Belongs to the TCP-1 chaperonin family.</text>
</comment>
<evidence type="ECO:0000313" key="13">
    <source>
        <dbReference type="Proteomes" id="UP000570595"/>
    </source>
</evidence>
<accession>A0A7J6M9Q6</accession>
<reference evidence="13 14" key="1">
    <citation type="submission" date="2020-04" db="EMBL/GenBank/DDBJ databases">
        <title>Perkinsus olseni comparative genomics.</title>
        <authorList>
            <person name="Bogema D.R."/>
        </authorList>
    </citation>
    <scope>NUCLEOTIDE SEQUENCE [LARGE SCALE GENOMIC DNA]</scope>
    <source>
        <strain evidence="11">ATCC PRA-179</strain>
        <strain evidence="12">ATCC PRA-31</strain>
    </source>
</reference>
<dbReference type="NCBIfam" id="TIGR02341">
    <property type="entry name" value="chap_CCT_beta"/>
    <property type="match status" value="1"/>
</dbReference>
<dbReference type="FunFam" id="3.30.260.10:FF:000025">
    <property type="entry name" value="Chaperonin containing TCP1 subunit 2"/>
    <property type="match status" value="1"/>
</dbReference>
<name>A0A7J6M9Q6_PEROL</name>
<dbReference type="Proteomes" id="UP000572268">
    <property type="component" value="Unassembled WGS sequence"/>
</dbReference>
<evidence type="ECO:0000256" key="2">
    <source>
        <dbReference type="ARBA" id="ARBA00008020"/>
    </source>
</evidence>
<dbReference type="InterPro" id="IPR027413">
    <property type="entry name" value="GROEL-like_equatorial_sf"/>
</dbReference>
<protein>
    <recommendedName>
        <fullName evidence="9">CCT-beta</fullName>
    </recommendedName>
</protein>
<dbReference type="InterPro" id="IPR017998">
    <property type="entry name" value="Chaperone_TCP-1"/>
</dbReference>
<evidence type="ECO:0000256" key="8">
    <source>
        <dbReference type="ARBA" id="ARBA00024677"/>
    </source>
</evidence>
<dbReference type="GO" id="GO:0051082">
    <property type="term" value="F:unfolded protein binding"/>
    <property type="evidence" value="ECO:0007669"/>
    <property type="project" value="InterPro"/>
</dbReference>
<dbReference type="GO" id="GO:0016887">
    <property type="term" value="F:ATP hydrolysis activity"/>
    <property type="evidence" value="ECO:0007669"/>
    <property type="project" value="InterPro"/>
</dbReference>
<proteinExistence type="inferred from homology"/>
<dbReference type="Proteomes" id="UP000570595">
    <property type="component" value="Unassembled WGS sequence"/>
</dbReference>
<evidence type="ECO:0000256" key="3">
    <source>
        <dbReference type="ARBA" id="ARBA00011531"/>
    </source>
</evidence>
<evidence type="ECO:0000313" key="14">
    <source>
        <dbReference type="Proteomes" id="UP000572268"/>
    </source>
</evidence>
<dbReference type="OrthoDB" id="10248520at2759"/>
<dbReference type="Gene3D" id="1.10.560.10">
    <property type="entry name" value="GroEL-like equatorial domain"/>
    <property type="match status" value="1"/>
</dbReference>
<dbReference type="InterPro" id="IPR027409">
    <property type="entry name" value="GroEL-like_apical_dom_sf"/>
</dbReference>
<dbReference type="InterPro" id="IPR027410">
    <property type="entry name" value="TCP-1-like_intermed_sf"/>
</dbReference>
<dbReference type="GO" id="GO:0005832">
    <property type="term" value="C:chaperonin-containing T-complex"/>
    <property type="evidence" value="ECO:0007669"/>
    <property type="project" value="InterPro"/>
</dbReference>
<dbReference type="EMBL" id="JABAHT010000162">
    <property type="protein sequence ID" value="KAF4662674.1"/>
    <property type="molecule type" value="Genomic_DNA"/>
</dbReference>
<evidence type="ECO:0000256" key="6">
    <source>
        <dbReference type="ARBA" id="ARBA00022840"/>
    </source>
</evidence>
<dbReference type="SUPFAM" id="SSF52029">
    <property type="entry name" value="GroEL apical domain-like"/>
    <property type="match status" value="1"/>
</dbReference>
<dbReference type="PROSITE" id="PS00751">
    <property type="entry name" value="TCP1_2"/>
    <property type="match status" value="1"/>
</dbReference>
<keyword evidence="5 10" id="KW-0547">Nucleotide-binding</keyword>
<evidence type="ECO:0000256" key="5">
    <source>
        <dbReference type="ARBA" id="ARBA00022741"/>
    </source>
</evidence>
<gene>
    <name evidence="12" type="primary">CCT2</name>
    <name evidence="12" type="ORF">FOL46_002053</name>
    <name evidence="11" type="ORF">FOZ61_002285</name>
</gene>
<dbReference type="PROSITE" id="PS00750">
    <property type="entry name" value="TCP1_1"/>
    <property type="match status" value="1"/>
</dbReference>
<dbReference type="SUPFAM" id="SSF48592">
    <property type="entry name" value="GroEL equatorial domain-like"/>
    <property type="match status" value="1"/>
</dbReference>
<dbReference type="CDD" id="cd03336">
    <property type="entry name" value="TCP1_beta"/>
    <property type="match status" value="1"/>
</dbReference>
<dbReference type="GO" id="GO:0140662">
    <property type="term" value="F:ATP-dependent protein folding chaperone"/>
    <property type="evidence" value="ECO:0007669"/>
    <property type="project" value="InterPro"/>
</dbReference>
<organism evidence="12 14">
    <name type="scientific">Perkinsus olseni</name>
    <name type="common">Perkinsus atlanticus</name>
    <dbReference type="NCBI Taxonomy" id="32597"/>
    <lineage>
        <taxon>Eukaryota</taxon>
        <taxon>Sar</taxon>
        <taxon>Alveolata</taxon>
        <taxon>Perkinsozoa</taxon>
        <taxon>Perkinsea</taxon>
        <taxon>Perkinsida</taxon>
        <taxon>Perkinsidae</taxon>
        <taxon>Perkinsus</taxon>
    </lineage>
</organism>
<comment type="subcellular location">
    <subcellularLocation>
        <location evidence="1">Cytoplasm</location>
    </subcellularLocation>
</comment>
<dbReference type="EMBL" id="JABANN010000163">
    <property type="protein sequence ID" value="KAF4668323.1"/>
    <property type="molecule type" value="Genomic_DNA"/>
</dbReference>
<dbReference type="PRINTS" id="PR00304">
    <property type="entry name" value="TCOMPLEXTCP1"/>
</dbReference>
<evidence type="ECO:0000256" key="9">
    <source>
        <dbReference type="ARBA" id="ARBA00033237"/>
    </source>
</evidence>
<dbReference type="Pfam" id="PF00118">
    <property type="entry name" value="Cpn60_TCP1"/>
    <property type="match status" value="1"/>
</dbReference>
<dbReference type="SUPFAM" id="SSF54849">
    <property type="entry name" value="GroEL-intermediate domain like"/>
    <property type="match status" value="1"/>
</dbReference>
<evidence type="ECO:0000313" key="12">
    <source>
        <dbReference type="EMBL" id="KAF4668323.1"/>
    </source>
</evidence>
<dbReference type="PANTHER" id="PTHR11353">
    <property type="entry name" value="CHAPERONIN"/>
    <property type="match status" value="1"/>
</dbReference>
<evidence type="ECO:0000256" key="4">
    <source>
        <dbReference type="ARBA" id="ARBA00022490"/>
    </source>
</evidence>
<evidence type="ECO:0000256" key="1">
    <source>
        <dbReference type="ARBA" id="ARBA00004496"/>
    </source>
</evidence>
<dbReference type="InterPro" id="IPR002194">
    <property type="entry name" value="Chaperonin_TCP-1_CS"/>
</dbReference>
<dbReference type="InterPro" id="IPR012716">
    <property type="entry name" value="Chap_CCT_beta"/>
</dbReference>
<comment type="caution">
    <text evidence="12">The sequence shown here is derived from an EMBL/GenBank/DDBJ whole genome shotgun (WGS) entry which is preliminary data.</text>
</comment>
<evidence type="ECO:0000256" key="10">
    <source>
        <dbReference type="RuleBase" id="RU004187"/>
    </source>
</evidence>
<sequence>MATALGSSSIPGILASGASENRGENARLESFVGAIAIGDLVKTTLGPRGMDKILESMDKQGPRGKNVTVTNDGATILQSIWVDNPAAKILVDMSRTQDQQCGDGTTSVVVLAAEMLRRAEDLVTIQKLHPMVIIKGFRAALACARKTLDGCAFDNGKDEAKFREDLLAIARTTLSSKLLHYEKDKFAELAVDAVLRLKGRKTLDYIQVIKKPGASLRDSYLEDGFILEKRIGTGMPKKIQDCNVMIANTPMDTDKIKIYGARVKVDSLTSVQEIEAAEKEKMKDKVNRICDSGCNVFINRQLIYNYPEQCFRDRGVVAIEHSDFDGTERLAAVLDADIASTFEEPKKIKLGHCKEIKEIMLGEDKAIQFSGCASGEACCIVLRGASQHVLDEAERSLHDALAVLYQTISETRVVYGGGCTEMEMGVHVLELASKTEGKEALAIEAFAKALMAMPRILSENGGFDAAELVGNLRAMHQKGHADAGLDLSKGVVASMSDLRICESYRSKLSQLCAATEAAEQVVRVDNIIRNAPRQRNA</sequence>
<keyword evidence="7 10" id="KW-0143">Chaperone</keyword>
<dbReference type="Gene3D" id="3.30.260.10">
    <property type="entry name" value="TCP-1-like chaperonin intermediate domain"/>
    <property type="match status" value="1"/>
</dbReference>
<keyword evidence="6 10" id="KW-0067">ATP-binding</keyword>